<evidence type="ECO:0000256" key="1">
    <source>
        <dbReference type="SAM" id="Phobius"/>
    </source>
</evidence>
<reference evidence="2 3" key="1">
    <citation type="submission" date="2019-02" db="EMBL/GenBank/DDBJ databases">
        <title>Draft genome sequence of Arthrospira platensis NIES-3804.</title>
        <authorList>
            <person name="Yamaguchi H."/>
            <person name="Suzuki S."/>
            <person name="Kawachi M."/>
        </authorList>
    </citation>
    <scope>NUCLEOTIDE SEQUENCE [LARGE SCALE GENOMIC DNA]</scope>
    <source>
        <strain evidence="2 3">NIES-3804</strain>
    </source>
</reference>
<evidence type="ECO:0000313" key="2">
    <source>
        <dbReference type="EMBL" id="GCL50572.1"/>
    </source>
</evidence>
<dbReference type="EMBL" id="BJCI01000032">
    <property type="protein sequence ID" value="GCL50572.1"/>
    <property type="molecule type" value="Genomic_DNA"/>
</dbReference>
<protein>
    <submittedName>
        <fullName evidence="2">Uncharacterized protein</fullName>
    </submittedName>
</protein>
<gene>
    <name evidence="2" type="ORF">NIES3804_21400</name>
</gene>
<name>A0A6H9GWZ5_MICAE</name>
<keyword evidence="1" id="KW-0472">Membrane</keyword>
<evidence type="ECO:0000313" key="3">
    <source>
        <dbReference type="Proteomes" id="UP000435041"/>
    </source>
</evidence>
<dbReference type="AlphaFoldDB" id="A0A6H9GWZ5"/>
<organism evidence="2 3">
    <name type="scientific">Microcystis aeruginosa NIES-3804</name>
    <dbReference type="NCBI Taxonomy" id="2517783"/>
    <lineage>
        <taxon>Bacteria</taxon>
        <taxon>Bacillati</taxon>
        <taxon>Cyanobacteriota</taxon>
        <taxon>Cyanophyceae</taxon>
        <taxon>Oscillatoriophycideae</taxon>
        <taxon>Chroococcales</taxon>
        <taxon>Microcystaceae</taxon>
        <taxon>Microcystis</taxon>
    </lineage>
</organism>
<keyword evidence="1" id="KW-0812">Transmembrane</keyword>
<dbReference type="Proteomes" id="UP000435041">
    <property type="component" value="Unassembled WGS sequence"/>
</dbReference>
<feature type="transmembrane region" description="Helical" evidence="1">
    <location>
        <begin position="26"/>
        <end position="43"/>
    </location>
</feature>
<proteinExistence type="predicted"/>
<keyword evidence="1" id="KW-1133">Transmembrane helix</keyword>
<accession>A0A6H9GWZ5</accession>
<sequence length="70" mass="8232">MVVIWTEKRGLQGDTDSHYKKSVSQVWLICQALWGLFLGGIFTREVDKNNWQGAGVIMRQKLLYFREDNR</sequence>
<comment type="caution">
    <text evidence="2">The sequence shown here is derived from an EMBL/GenBank/DDBJ whole genome shotgun (WGS) entry which is preliminary data.</text>
</comment>